<gene>
    <name evidence="1" type="primary">yjjI</name>
    <name evidence="1" type="ORF">FRC54_08970</name>
</gene>
<dbReference type="AlphaFoldDB" id="A0A6N7J0A9"/>
<organism evidence="1 2">
    <name type="scientific">Candidatus Weimeria bifida</name>
    <dbReference type="NCBI Taxonomy" id="2599074"/>
    <lineage>
        <taxon>Bacteria</taxon>
        <taxon>Bacillati</taxon>
        <taxon>Bacillota</taxon>
        <taxon>Clostridia</taxon>
        <taxon>Lachnospirales</taxon>
        <taxon>Lachnospiraceae</taxon>
        <taxon>Candidatus Weimeria</taxon>
    </lineage>
</organism>
<dbReference type="InterPro" id="IPR016905">
    <property type="entry name" value="Glycyl_radical_YjjI-like"/>
</dbReference>
<dbReference type="Proteomes" id="UP000460257">
    <property type="component" value="Unassembled WGS sequence"/>
</dbReference>
<evidence type="ECO:0000313" key="2">
    <source>
        <dbReference type="Proteomes" id="UP000460257"/>
    </source>
</evidence>
<name>A0A6N7J0A9_9FIRM</name>
<dbReference type="PIRSF" id="PIRSF028991">
    <property type="entry name" value="Glycl_rad_HI0521_prd"/>
    <property type="match status" value="1"/>
</dbReference>
<comment type="caution">
    <text evidence="1">The sequence shown here is derived from an EMBL/GenBank/DDBJ whole genome shotgun (WGS) entry which is preliminary data.</text>
</comment>
<sequence length="515" mass="57796">MRDISMDRVNSTRDQMLETVKSPTLTHEQKVATMANLADSLLEVLDLPEGLDELLNAPIDKQCICDLSEGHAPLRPRYIIPDYEKFLREGSSFLRLEPAHDLLEAMNNLLIIYKNVPSVTNFPVYVGALDKLLDPYMKDVDDETALKLTKMFLIHMDRTILDSFCHSNIGPEATRAGRIIMKAVAETCDTVPNVTMKYDPDITPDDFAIQGIETTLKSAKPSFANHKMFVNDLGEDYVIASCYNGLKYGGGSYTLVRLILGNIAKRAKNIEDFKKNVLPYVLDIQARYMDARVKFIVEESGFFENNFLAKEGLIHREKFTGMYGLVGLADAVNILMEKEGKKGVRFGHSKEADDLGVEIMDIINDFNNNHEAPYCEATGGHYLLHAQVGIASDIDVTPGTRIPIGEEPDEMIDHLRVLSRFHKYFPAGTGDIFPIDTTVHKNTDYLLDIIKGAFKDGLRYLSFYASDSDVIRITGYLVKKSEIEKLENGENVMQDTTALGMGAKHNGHILERKVR</sequence>
<accession>A0A6N7J0A9</accession>
<protein>
    <submittedName>
        <fullName evidence="1">YjjI family glycine radical enzyme</fullName>
    </submittedName>
</protein>
<evidence type="ECO:0000313" key="1">
    <source>
        <dbReference type="EMBL" id="MQN02014.1"/>
    </source>
</evidence>
<reference evidence="1" key="1">
    <citation type="journal article" date="2020" name="Appl. Environ. Microbiol.">
        <title>Medium-Chain Fatty Acid Synthesis by 'Candidatus Weimeria bifida' gen. nov., sp. nov., and 'Candidatus Pseudoramibacter fermentans' sp. nov.</title>
        <authorList>
            <person name="Scarborough M.J."/>
            <person name="Myers K.S."/>
            <person name="Donohue T.J."/>
            <person name="Noguera D.R."/>
        </authorList>
    </citation>
    <scope>NUCLEOTIDE SEQUENCE</scope>
    <source>
        <strain evidence="1">LCO1.1</strain>
    </source>
</reference>
<keyword evidence="2" id="KW-1185">Reference proteome</keyword>
<dbReference type="NCBIfam" id="TIGR04040">
    <property type="entry name" value="glycyl_YjjI"/>
    <property type="match status" value="1"/>
</dbReference>
<proteinExistence type="predicted"/>
<dbReference type="EMBL" id="VOGC01000007">
    <property type="protein sequence ID" value="MQN02014.1"/>
    <property type="molecule type" value="Genomic_DNA"/>
</dbReference>
<dbReference type="SUPFAM" id="SSF51998">
    <property type="entry name" value="PFL-like glycyl radical enzymes"/>
    <property type="match status" value="1"/>
</dbReference>
<dbReference type="Pfam" id="PF11230">
    <property type="entry name" value="YjjI-like"/>
    <property type="match status" value="1"/>
</dbReference>
<dbReference type="Gene3D" id="3.20.70.20">
    <property type="match status" value="1"/>
</dbReference>